<feature type="transmembrane region" description="Helical" evidence="1">
    <location>
        <begin position="23"/>
        <end position="44"/>
    </location>
</feature>
<proteinExistence type="predicted"/>
<keyword evidence="1" id="KW-0472">Membrane</keyword>
<evidence type="ECO:0000259" key="2">
    <source>
        <dbReference type="Pfam" id="PF09335"/>
    </source>
</evidence>
<protein>
    <recommendedName>
        <fullName evidence="2">VTT domain-containing protein</fullName>
    </recommendedName>
</protein>
<evidence type="ECO:0000256" key="1">
    <source>
        <dbReference type="SAM" id="Phobius"/>
    </source>
</evidence>
<feature type="domain" description="VTT" evidence="2">
    <location>
        <begin position="172"/>
        <end position="269"/>
    </location>
</feature>
<name>A0A0H5RA99_9EUKA</name>
<evidence type="ECO:0000313" key="3">
    <source>
        <dbReference type="EMBL" id="CRZ10597.1"/>
    </source>
</evidence>
<dbReference type="Pfam" id="PF09335">
    <property type="entry name" value="VTT_dom"/>
    <property type="match status" value="1"/>
</dbReference>
<accession>A0A0H5RA99</accession>
<dbReference type="InterPro" id="IPR032816">
    <property type="entry name" value="VTT_dom"/>
</dbReference>
<feature type="transmembrane region" description="Helical" evidence="1">
    <location>
        <begin position="336"/>
        <end position="358"/>
    </location>
</feature>
<dbReference type="AlphaFoldDB" id="A0A0H5RA99"/>
<reference evidence="3" key="1">
    <citation type="submission" date="2015-04" db="EMBL/GenBank/DDBJ databases">
        <title>The genome sequence of the plant pathogenic Rhizarian Plasmodiophora brassicae reveals insights in its biotrophic life cycle and the origin of chitin synthesis.</title>
        <authorList>
            <person name="Schwelm A."/>
            <person name="Fogelqvist J."/>
            <person name="Knaust A."/>
            <person name="Julke S."/>
            <person name="Lilja T."/>
            <person name="Dhandapani V."/>
            <person name="Bonilla-Rosso G."/>
            <person name="Karlsson M."/>
            <person name="Shevchenko A."/>
            <person name="Choi S.R."/>
            <person name="Kim H.G."/>
            <person name="Park J.Y."/>
            <person name="Lim Y.P."/>
            <person name="Ludwig-Muller J."/>
            <person name="Dixelius C."/>
        </authorList>
    </citation>
    <scope>NUCLEOTIDE SEQUENCE</scope>
    <source>
        <tissue evidence="3">Potato root galls</tissue>
    </source>
</reference>
<feature type="transmembrane region" description="Helical" evidence="1">
    <location>
        <begin position="89"/>
        <end position="114"/>
    </location>
</feature>
<feature type="transmembrane region" description="Helical" evidence="1">
    <location>
        <begin position="219"/>
        <end position="237"/>
    </location>
</feature>
<sequence>MGSPSTACASLSPPSPPERPQRITLFTAPFSALYEFIFVLHDWAYSAISYLLSHRIAMVALTTFIATYIGLKIVDGPGIDSVEYFFTLAIWWITLGILSSVGLGTGLHTFVLYLGPYIAKVTMAAEECRSLNFSTTGPSAFICNQEPILNGKTPTTVEIMHKVQLVCFLWGLGTALGELPPYFMARAAARSGRTLAALSPSSDSPKGAAKLVDRLKEKLFNVLQRFGFWAILVFASVPNPLFDLAGVTCGHFGVPFWTFFGATAIGKAVFKVALQSTTVIFMFHEAHLESLISTVERFLPLNLCESIHTFFKQSKAQFHRGSGSAVPGAPRPMIAIIWDGLLILMLAWFLRSIIDAAVHERMEKKQRKLKKAE</sequence>
<organism evidence="3">
    <name type="scientific">Spongospora subterranea</name>
    <dbReference type="NCBI Taxonomy" id="70186"/>
    <lineage>
        <taxon>Eukaryota</taxon>
        <taxon>Sar</taxon>
        <taxon>Rhizaria</taxon>
        <taxon>Endomyxa</taxon>
        <taxon>Phytomyxea</taxon>
        <taxon>Plasmodiophorida</taxon>
        <taxon>Plasmodiophoridae</taxon>
        <taxon>Spongospora</taxon>
    </lineage>
</organism>
<feature type="transmembrane region" description="Helical" evidence="1">
    <location>
        <begin position="56"/>
        <end position="74"/>
    </location>
</feature>
<keyword evidence="1" id="KW-1133">Transmembrane helix</keyword>
<dbReference type="EMBL" id="HACM01010155">
    <property type="protein sequence ID" value="CRZ10597.1"/>
    <property type="molecule type" value="Transcribed_RNA"/>
</dbReference>
<keyword evidence="1" id="KW-0812">Transmembrane</keyword>